<feature type="domain" description="AB hydrolase-1" evidence="1">
    <location>
        <begin position="23"/>
        <end position="256"/>
    </location>
</feature>
<gene>
    <name evidence="2" type="ORF">B0I33_11516</name>
</gene>
<dbReference type="InterPro" id="IPR050266">
    <property type="entry name" value="AB_hydrolase_sf"/>
</dbReference>
<organism evidence="2 3">
    <name type="scientific">Prauserella shujinwangii</name>
    <dbReference type="NCBI Taxonomy" id="1453103"/>
    <lineage>
        <taxon>Bacteria</taxon>
        <taxon>Bacillati</taxon>
        <taxon>Actinomycetota</taxon>
        <taxon>Actinomycetes</taxon>
        <taxon>Pseudonocardiales</taxon>
        <taxon>Pseudonocardiaceae</taxon>
        <taxon>Prauserella</taxon>
    </lineage>
</organism>
<dbReference type="Proteomes" id="UP000238362">
    <property type="component" value="Unassembled WGS sequence"/>
</dbReference>
<dbReference type="Gene3D" id="3.40.50.1820">
    <property type="entry name" value="alpha/beta hydrolase"/>
    <property type="match status" value="1"/>
</dbReference>
<name>A0A2T0LKH6_9PSEU</name>
<dbReference type="RefSeq" id="WP_106182405.1">
    <property type="nucleotide sequence ID" value="NZ_PVNH01000015.1"/>
</dbReference>
<dbReference type="SUPFAM" id="SSF53474">
    <property type="entry name" value="alpha/beta-Hydrolases"/>
    <property type="match status" value="1"/>
</dbReference>
<sequence length="275" mass="29896">MIERTATVDGIPMRWLERGEGAPVVFVHGVPTSPELWRHVLGRVPGARCLAWEMVGYGASIPHGRCRDIAVARQAGYLSAWLRHLDLGPVVLVGHDLGGGVAQILAATERDRVAGLVLTNAVCYDSWPIPSVRVLQRLAGVLPLLPDTALYPAFVNLLRRGHDDRARAAESIGIHWRHYVTHGATRGLARQAAALRARDTLAVADRLPGIGVPARVVWGAADQFQRVSYGVRLAEDLGADLDRIDGGRHFTPEDHPDRVAAAVDSVLARLHEVPR</sequence>
<dbReference type="PRINTS" id="PR00111">
    <property type="entry name" value="ABHYDROLASE"/>
</dbReference>
<dbReference type="Pfam" id="PF00561">
    <property type="entry name" value="Abhydrolase_1"/>
    <property type="match status" value="1"/>
</dbReference>
<evidence type="ECO:0000313" key="2">
    <source>
        <dbReference type="EMBL" id="PRX43398.1"/>
    </source>
</evidence>
<dbReference type="OrthoDB" id="3400345at2"/>
<proteinExistence type="predicted"/>
<evidence type="ECO:0000259" key="1">
    <source>
        <dbReference type="Pfam" id="PF00561"/>
    </source>
</evidence>
<dbReference type="EMBL" id="PVNH01000015">
    <property type="protein sequence ID" value="PRX43398.1"/>
    <property type="molecule type" value="Genomic_DNA"/>
</dbReference>
<accession>A0A2T0LKH6</accession>
<dbReference type="InterPro" id="IPR000073">
    <property type="entry name" value="AB_hydrolase_1"/>
</dbReference>
<reference evidence="2 3" key="1">
    <citation type="submission" date="2018-03" db="EMBL/GenBank/DDBJ databases">
        <title>Genomic Encyclopedia of Type Strains, Phase III (KMG-III): the genomes of soil and plant-associated and newly described type strains.</title>
        <authorList>
            <person name="Whitman W."/>
        </authorList>
    </citation>
    <scope>NUCLEOTIDE SEQUENCE [LARGE SCALE GENOMIC DNA]</scope>
    <source>
        <strain evidence="2 3">CGMCC 4.7125</strain>
    </source>
</reference>
<keyword evidence="3" id="KW-1185">Reference proteome</keyword>
<dbReference type="InterPro" id="IPR029058">
    <property type="entry name" value="AB_hydrolase_fold"/>
</dbReference>
<comment type="caution">
    <text evidence="2">The sequence shown here is derived from an EMBL/GenBank/DDBJ whole genome shotgun (WGS) entry which is preliminary data.</text>
</comment>
<dbReference type="AlphaFoldDB" id="A0A2T0LKH6"/>
<evidence type="ECO:0000313" key="3">
    <source>
        <dbReference type="Proteomes" id="UP000238362"/>
    </source>
</evidence>
<dbReference type="PANTHER" id="PTHR43798">
    <property type="entry name" value="MONOACYLGLYCEROL LIPASE"/>
    <property type="match status" value="1"/>
</dbReference>
<protein>
    <submittedName>
        <fullName evidence="2">Pimeloyl-ACP methyl ester carboxylesterase</fullName>
    </submittedName>
</protein>
<dbReference type="GO" id="GO:0003824">
    <property type="term" value="F:catalytic activity"/>
    <property type="evidence" value="ECO:0007669"/>
    <property type="project" value="UniProtKB-ARBA"/>
</dbReference>